<feature type="transmembrane region" description="Helical" evidence="7">
    <location>
        <begin position="355"/>
        <end position="376"/>
    </location>
</feature>
<dbReference type="Pfam" id="PF07690">
    <property type="entry name" value="MFS_1"/>
    <property type="match status" value="1"/>
</dbReference>
<dbReference type="SUPFAM" id="SSF103473">
    <property type="entry name" value="MFS general substrate transporter"/>
    <property type="match status" value="1"/>
</dbReference>
<keyword evidence="5 7" id="KW-0472">Membrane</keyword>
<feature type="domain" description="Major facilitator superfamily (MFS) profile" evidence="8">
    <location>
        <begin position="56"/>
        <end position="469"/>
    </location>
</feature>
<feature type="transmembrane region" description="Helical" evidence="7">
    <location>
        <begin position="217"/>
        <end position="239"/>
    </location>
</feature>
<dbReference type="Pfam" id="PF07942">
    <property type="entry name" value="CARME"/>
    <property type="match status" value="1"/>
</dbReference>
<feature type="transmembrane region" description="Helical" evidence="7">
    <location>
        <begin position="292"/>
        <end position="312"/>
    </location>
</feature>
<feature type="transmembrane region" description="Helical" evidence="7">
    <location>
        <begin position="152"/>
        <end position="171"/>
    </location>
</feature>
<dbReference type="PANTHER" id="PTHR43791">
    <property type="entry name" value="PERMEASE-RELATED"/>
    <property type="match status" value="1"/>
</dbReference>
<dbReference type="AlphaFoldDB" id="A0A8H3HY65"/>
<dbReference type="FunFam" id="1.20.1250.20:FF:000013">
    <property type="entry name" value="MFS general substrate transporter"/>
    <property type="match status" value="1"/>
</dbReference>
<feature type="transmembrane region" description="Helical" evidence="7">
    <location>
        <begin position="93"/>
        <end position="111"/>
    </location>
</feature>
<feature type="transmembrane region" description="Helical" evidence="7">
    <location>
        <begin position="446"/>
        <end position="464"/>
    </location>
</feature>
<comment type="subcellular location">
    <subcellularLocation>
        <location evidence="1">Membrane</location>
        <topology evidence="1">Multi-pass membrane protein</topology>
    </subcellularLocation>
</comment>
<feature type="compositionally biased region" description="Basic and acidic residues" evidence="6">
    <location>
        <begin position="586"/>
        <end position="605"/>
    </location>
</feature>
<evidence type="ECO:0000256" key="1">
    <source>
        <dbReference type="ARBA" id="ARBA00004141"/>
    </source>
</evidence>
<feature type="transmembrane region" description="Helical" evidence="7">
    <location>
        <begin position="382"/>
        <end position="402"/>
    </location>
</feature>
<proteinExistence type="predicted"/>
<dbReference type="InterPro" id="IPR020846">
    <property type="entry name" value="MFS_dom"/>
</dbReference>
<accession>A0A8H3HY65</accession>
<dbReference type="SUPFAM" id="SSF53335">
    <property type="entry name" value="S-adenosyl-L-methionine-dependent methyltransferases"/>
    <property type="match status" value="1"/>
</dbReference>
<keyword evidence="4 7" id="KW-1133">Transmembrane helix</keyword>
<protein>
    <recommendedName>
        <fullName evidence="8">Major facilitator superfamily (MFS) profile domain-containing protein</fullName>
    </recommendedName>
</protein>
<gene>
    <name evidence="9" type="ORF">RDB_LOCUS95818</name>
</gene>
<comment type="caution">
    <text evidence="9">The sequence shown here is derived from an EMBL/GenBank/DDBJ whole genome shotgun (WGS) entry which is preliminary data.</text>
</comment>
<evidence type="ECO:0000256" key="5">
    <source>
        <dbReference type="ARBA" id="ARBA00023136"/>
    </source>
</evidence>
<dbReference type="GO" id="GO:0008757">
    <property type="term" value="F:S-adenosylmethionine-dependent methyltransferase activity"/>
    <property type="evidence" value="ECO:0007669"/>
    <property type="project" value="InterPro"/>
</dbReference>
<evidence type="ECO:0000256" key="3">
    <source>
        <dbReference type="ARBA" id="ARBA00022692"/>
    </source>
</evidence>
<dbReference type="InterPro" id="IPR029063">
    <property type="entry name" value="SAM-dependent_MTases_sf"/>
</dbReference>
<keyword evidence="3 7" id="KW-0812">Transmembrane</keyword>
<feature type="transmembrane region" description="Helical" evidence="7">
    <location>
        <begin position="123"/>
        <end position="146"/>
    </location>
</feature>
<dbReference type="SMART" id="SM01296">
    <property type="entry name" value="N2227"/>
    <property type="match status" value="1"/>
</dbReference>
<dbReference type="PROSITE" id="PS50850">
    <property type="entry name" value="MFS"/>
    <property type="match status" value="1"/>
</dbReference>
<dbReference type="GO" id="GO:0016020">
    <property type="term" value="C:membrane"/>
    <property type="evidence" value="ECO:0007669"/>
    <property type="project" value="UniProtKB-SubCell"/>
</dbReference>
<sequence>MAVVIKKPGGEVSHVENNSISDSPFKLPGSDLDAEFGGTEERKKLEKRLIRKIDARMSIMVIIYILNSIDRNNAAAARLRGFEEDLGLEGQDFATILSIFYVGYILMQVPSNMFLNYIGKPSLYLPACMVLWGGISCLTGITHSFVPALLTRFFLGFVEAAFFPGALFMLSKWYKREELGLRTAILYCGSLSSNAFGGLLAAGVLDGMEGKLGHAAWRWLFYIEGAITIGVAIVAIFILPDFPNTSSRWLSPTEKRLAELRMIEDAGGEADHDSSTEGPFYGFILTVKDWKVWWLSVALAAQVVGLSFNSYFPTLTSTLGYNRTISLLLCAPPWAFASIVSFICSRHADKTGERFYHIAGSYLVGIIGFIIAEVTMNVAARYLALFLMAQSYAGFIIFWAWCSNSLPRPPSKRAVALALINSFSQLGNVSGSYVWPTKWGNTYRNSYGICTACFGLTIVMCFMFRQYLIHLNGLLDRGEEVDGIHDRRENLEDPAELQGVSVEEIQEASKGFRQDYLKLSEDERALLDSIGWKQKVVHVDAAIERNAEFLLKIIDDPMIFQGMDLESGHDHDHDHDHGGHSHGSGHNHDHDHGDLTGEHEHERGHSHSTHSRRSKRSPQMDFDMDKVRSTLKQFVRDWGVEGKVERDACYGPMLDALCEHFHDVPVEERGNFRVLVPGAGLGRLAWDVAARGFTCQGNEFSHYMLLASYFVLNRTRAKFEHTIHPFIHSISNTVSARSLLRAVQVPDVLPSDLPPGSNFSLVAGDFEEIYGVDPDPDSDPSGETEPHAGEWDAVLTCFFIDTAKNIVSYLKTIHKILAPGGVWINLGPLLWHWENNNTNDMSIELDLEEVKELARKIGFEIYNERTIPTTYTGNSESMLGYVYQTSFWTATKIPVQQQS</sequence>
<dbReference type="InterPro" id="IPR036259">
    <property type="entry name" value="MFS_trans_sf"/>
</dbReference>
<feature type="transmembrane region" description="Helical" evidence="7">
    <location>
        <begin position="324"/>
        <end position="343"/>
    </location>
</feature>
<dbReference type="GO" id="GO:0022857">
    <property type="term" value="F:transmembrane transporter activity"/>
    <property type="evidence" value="ECO:0007669"/>
    <property type="project" value="InterPro"/>
</dbReference>
<feature type="transmembrane region" description="Helical" evidence="7">
    <location>
        <begin position="183"/>
        <end position="205"/>
    </location>
</feature>
<dbReference type="EMBL" id="CAJNJQ010002000">
    <property type="protein sequence ID" value="CAE7157914.1"/>
    <property type="molecule type" value="Genomic_DNA"/>
</dbReference>
<dbReference type="InterPro" id="IPR011701">
    <property type="entry name" value="MFS"/>
</dbReference>
<feature type="compositionally biased region" description="Basic and acidic residues" evidence="6">
    <location>
        <begin position="566"/>
        <end position="579"/>
    </location>
</feature>
<keyword evidence="2" id="KW-0813">Transport</keyword>
<feature type="compositionally biased region" description="Basic residues" evidence="6">
    <location>
        <begin position="606"/>
        <end position="616"/>
    </location>
</feature>
<evidence type="ECO:0000256" key="7">
    <source>
        <dbReference type="SAM" id="Phobius"/>
    </source>
</evidence>
<feature type="region of interest" description="Disordered" evidence="6">
    <location>
        <begin position="565"/>
        <end position="622"/>
    </location>
</feature>
<reference evidence="9" key="1">
    <citation type="submission" date="2021-01" db="EMBL/GenBank/DDBJ databases">
        <authorList>
            <person name="Kaushik A."/>
        </authorList>
    </citation>
    <scope>NUCLEOTIDE SEQUENCE</scope>
    <source>
        <strain evidence="9">AG5</strain>
    </source>
</reference>
<evidence type="ECO:0000313" key="10">
    <source>
        <dbReference type="Proteomes" id="UP000663827"/>
    </source>
</evidence>
<organism evidence="9 10">
    <name type="scientific">Rhizoctonia solani</name>
    <dbReference type="NCBI Taxonomy" id="456999"/>
    <lineage>
        <taxon>Eukaryota</taxon>
        <taxon>Fungi</taxon>
        <taxon>Dikarya</taxon>
        <taxon>Basidiomycota</taxon>
        <taxon>Agaricomycotina</taxon>
        <taxon>Agaricomycetes</taxon>
        <taxon>Cantharellales</taxon>
        <taxon>Ceratobasidiaceae</taxon>
        <taxon>Rhizoctonia</taxon>
    </lineage>
</organism>
<evidence type="ECO:0000256" key="6">
    <source>
        <dbReference type="SAM" id="MobiDB-lite"/>
    </source>
</evidence>
<dbReference type="FunFam" id="1.20.1250.20:FF:000057">
    <property type="entry name" value="MFS general substrate transporter"/>
    <property type="match status" value="1"/>
</dbReference>
<evidence type="ECO:0000313" key="9">
    <source>
        <dbReference type="EMBL" id="CAE7157914.1"/>
    </source>
</evidence>
<dbReference type="PANTHER" id="PTHR43791:SF6">
    <property type="entry name" value="TRANSPORTER, PUTATIVE (AFU_ORTHOLOGUE AFUA_1G16690)-RELATED"/>
    <property type="match status" value="1"/>
</dbReference>
<dbReference type="Proteomes" id="UP000663827">
    <property type="component" value="Unassembled WGS sequence"/>
</dbReference>
<name>A0A8H3HY65_9AGAM</name>
<evidence type="ECO:0000256" key="4">
    <source>
        <dbReference type="ARBA" id="ARBA00022989"/>
    </source>
</evidence>
<dbReference type="Gene3D" id="3.40.50.150">
    <property type="entry name" value="Vaccinia Virus protein VP39"/>
    <property type="match status" value="1"/>
</dbReference>
<dbReference type="InterPro" id="IPR012901">
    <property type="entry name" value="CARME"/>
</dbReference>
<dbReference type="Gene3D" id="1.20.1250.20">
    <property type="entry name" value="MFS general substrate transporter like domains"/>
    <property type="match status" value="2"/>
</dbReference>
<evidence type="ECO:0000259" key="8">
    <source>
        <dbReference type="PROSITE" id="PS50850"/>
    </source>
</evidence>
<evidence type="ECO:0000256" key="2">
    <source>
        <dbReference type="ARBA" id="ARBA00022448"/>
    </source>
</evidence>